<dbReference type="Pfam" id="PF14524">
    <property type="entry name" value="Wzt_C"/>
    <property type="match status" value="1"/>
</dbReference>
<evidence type="ECO:0000313" key="3">
    <source>
        <dbReference type="Proteomes" id="UP000183208"/>
    </source>
</evidence>
<dbReference type="CDD" id="cd10147">
    <property type="entry name" value="Wzt_C-like"/>
    <property type="match status" value="1"/>
</dbReference>
<evidence type="ECO:0000313" key="2">
    <source>
        <dbReference type="EMBL" id="SEC22548.1"/>
    </source>
</evidence>
<dbReference type="Proteomes" id="UP000183208">
    <property type="component" value="Unassembled WGS sequence"/>
</dbReference>
<dbReference type="InterPro" id="IPR029439">
    <property type="entry name" value="Wzt_C"/>
</dbReference>
<evidence type="ECO:0000259" key="1">
    <source>
        <dbReference type="Pfam" id="PF14524"/>
    </source>
</evidence>
<name>A0A1H4QSR1_9BRAD</name>
<sequence>MTSQSPALQDLTIRSTEILDSTGKPVRGLEAGETYLIAITVTAVRAVKNISIGYNIKLANGIAVYGTSSAIQGHLLDFEGGETKVSRFTFKPDLGLGTYYLSSGVAETLTPEDEIHNYVMLDFVHDALPFVVASDKNTGLANLKSEIISFEKIGVQ</sequence>
<proteinExistence type="predicted"/>
<organism evidence="2 3">
    <name type="scientific">Bradyrhizobium lablabi</name>
    <dbReference type="NCBI Taxonomy" id="722472"/>
    <lineage>
        <taxon>Bacteria</taxon>
        <taxon>Pseudomonadati</taxon>
        <taxon>Pseudomonadota</taxon>
        <taxon>Alphaproteobacteria</taxon>
        <taxon>Hyphomicrobiales</taxon>
        <taxon>Nitrobacteraceae</taxon>
        <taxon>Bradyrhizobium</taxon>
    </lineage>
</organism>
<dbReference type="EMBL" id="FNTI01000001">
    <property type="protein sequence ID" value="SEC22548.1"/>
    <property type="molecule type" value="Genomic_DNA"/>
</dbReference>
<dbReference type="AlphaFoldDB" id="A0A1H4QSR1"/>
<feature type="domain" description="Wzt C-terminal" evidence="1">
    <location>
        <begin position="11"/>
        <end position="142"/>
    </location>
</feature>
<accession>A0A1H4QSR1</accession>
<dbReference type="OrthoDB" id="9955318at2"/>
<dbReference type="Gene3D" id="2.70.50.60">
    <property type="entry name" value="abc- transporter (atp binding component) like domain"/>
    <property type="match status" value="1"/>
</dbReference>
<gene>
    <name evidence="2" type="ORF">SAMN05444171_0929</name>
</gene>
<dbReference type="RefSeq" id="WP_074816151.1">
    <property type="nucleotide sequence ID" value="NZ_FNTI01000001.1"/>
</dbReference>
<protein>
    <submittedName>
        <fullName evidence="2">Wzt C-terminal domain-containing protein</fullName>
    </submittedName>
</protein>
<reference evidence="2 3" key="1">
    <citation type="submission" date="2016-10" db="EMBL/GenBank/DDBJ databases">
        <authorList>
            <person name="de Groot N.N."/>
        </authorList>
    </citation>
    <scope>NUCLEOTIDE SEQUENCE [LARGE SCALE GENOMIC DNA]</scope>
    <source>
        <strain evidence="2 3">GAS522</strain>
    </source>
</reference>